<evidence type="ECO:0000256" key="1">
    <source>
        <dbReference type="SAM" id="MobiDB-lite"/>
    </source>
</evidence>
<protein>
    <recommendedName>
        <fullName evidence="4">Large ribosomal RNA subunit accumulation protein YCED homolog 1, chloroplastic</fullName>
    </recommendedName>
</protein>
<feature type="region of interest" description="Disordered" evidence="1">
    <location>
        <begin position="218"/>
        <end position="244"/>
    </location>
</feature>
<dbReference type="PANTHER" id="PTHR34374:SF1">
    <property type="entry name" value="LARGE RIBOSOMAL RNA SUBUNIT ACCUMULATION PROTEIN YCED HOMOLOG 1, CHLOROPLASTIC"/>
    <property type="match status" value="1"/>
</dbReference>
<evidence type="ECO:0000313" key="3">
    <source>
        <dbReference type="Proteomes" id="UP001327560"/>
    </source>
</evidence>
<reference evidence="2 3" key="1">
    <citation type="submission" date="2023-10" db="EMBL/GenBank/DDBJ databases">
        <title>Chromosome-scale genome assembly provides insights into flower coloration mechanisms of Canna indica.</title>
        <authorList>
            <person name="Li C."/>
        </authorList>
    </citation>
    <scope>NUCLEOTIDE SEQUENCE [LARGE SCALE GENOMIC DNA]</scope>
    <source>
        <tissue evidence="2">Flower</tissue>
    </source>
</reference>
<organism evidence="2 3">
    <name type="scientific">Canna indica</name>
    <name type="common">Indian-shot</name>
    <dbReference type="NCBI Taxonomy" id="4628"/>
    <lineage>
        <taxon>Eukaryota</taxon>
        <taxon>Viridiplantae</taxon>
        <taxon>Streptophyta</taxon>
        <taxon>Embryophyta</taxon>
        <taxon>Tracheophyta</taxon>
        <taxon>Spermatophyta</taxon>
        <taxon>Magnoliopsida</taxon>
        <taxon>Liliopsida</taxon>
        <taxon>Zingiberales</taxon>
        <taxon>Cannaceae</taxon>
        <taxon>Canna</taxon>
    </lineage>
</organism>
<dbReference type="InterPro" id="IPR003772">
    <property type="entry name" value="YceD"/>
</dbReference>
<evidence type="ECO:0008006" key="4">
    <source>
        <dbReference type="Google" id="ProtNLM"/>
    </source>
</evidence>
<name>A0AAQ3K298_9LILI</name>
<feature type="compositionally biased region" description="Acidic residues" evidence="1">
    <location>
        <begin position="233"/>
        <end position="244"/>
    </location>
</feature>
<sequence length="327" mass="36191">MALSFTHTSFPRLVKFYRPDPKSPPSLSIPIPTPFFTSKSFSTLSQSAPLTSLKASSSSFTVFETTDFGAAVDDLGSGSGSGEGDEDLAGSPWEGAVLYRRDPSVSHVEYCTTLERLGLGKLSSGLSRSRAATMGIRLPIRRAKNSAFGDQETPVLVSLDVTRKKRRLKLDGIVRTVITLRCNRCAEPAAECVFSNFNLLLTEDLIEEPDEINLGTIYGEERHKNSSRKNNEEEKDDEDGDEIDMDDRLFFPAEEKEIDISKHIRDLIHVEITINAICDARCKGICLRCGTNLNNKICNCNKNVADDDASKDYNGPLKGLRKQMQKT</sequence>
<dbReference type="Pfam" id="PF02620">
    <property type="entry name" value="YceD"/>
    <property type="match status" value="1"/>
</dbReference>
<dbReference type="Proteomes" id="UP001327560">
    <property type="component" value="Chromosome 3"/>
</dbReference>
<keyword evidence="3" id="KW-1185">Reference proteome</keyword>
<dbReference type="PANTHER" id="PTHR34374">
    <property type="entry name" value="LARGE RIBOSOMAL RNA SUBUNIT ACCUMULATION PROTEIN YCED HOMOLOG 1, CHLOROPLASTIC"/>
    <property type="match status" value="1"/>
</dbReference>
<gene>
    <name evidence="2" type="ORF">Cni_G08505</name>
</gene>
<proteinExistence type="predicted"/>
<accession>A0AAQ3K298</accession>
<dbReference type="EMBL" id="CP136892">
    <property type="protein sequence ID" value="WOK99793.1"/>
    <property type="molecule type" value="Genomic_DNA"/>
</dbReference>
<feature type="compositionally biased region" description="Basic and acidic residues" evidence="1">
    <location>
        <begin position="219"/>
        <end position="232"/>
    </location>
</feature>
<dbReference type="AlphaFoldDB" id="A0AAQ3K298"/>
<evidence type="ECO:0000313" key="2">
    <source>
        <dbReference type="EMBL" id="WOK99793.1"/>
    </source>
</evidence>